<keyword evidence="2" id="KW-0645">Protease</keyword>
<evidence type="ECO:0000256" key="4">
    <source>
        <dbReference type="ARBA" id="ARBA00022729"/>
    </source>
</evidence>
<keyword evidence="7" id="KW-0482">Metalloprotease</keyword>
<evidence type="ECO:0000256" key="6">
    <source>
        <dbReference type="ARBA" id="ARBA00022833"/>
    </source>
</evidence>
<dbReference type="Gene3D" id="3.10.450.490">
    <property type="match status" value="1"/>
</dbReference>
<reference evidence="12" key="1">
    <citation type="submission" date="2018-05" db="EMBL/GenBank/DDBJ databases">
        <authorList>
            <person name="Lanie J.A."/>
            <person name="Ng W.-L."/>
            <person name="Kazmierczak K.M."/>
            <person name="Andrzejewski T.M."/>
            <person name="Davidsen T.M."/>
            <person name="Wayne K.J."/>
            <person name="Tettelin H."/>
            <person name="Glass J.I."/>
            <person name="Rusch D."/>
            <person name="Podicherti R."/>
            <person name="Tsui H.-C.T."/>
            <person name="Winkler M.E."/>
        </authorList>
    </citation>
    <scope>NUCLEOTIDE SEQUENCE</scope>
</reference>
<dbReference type="InterPro" id="IPR023612">
    <property type="entry name" value="Peptidase_M4"/>
</dbReference>
<evidence type="ECO:0000256" key="2">
    <source>
        <dbReference type="ARBA" id="ARBA00022670"/>
    </source>
</evidence>
<keyword evidence="6" id="KW-0862">Zinc</keyword>
<dbReference type="Gene3D" id="3.10.170.10">
    <property type="match status" value="1"/>
</dbReference>
<evidence type="ECO:0000256" key="1">
    <source>
        <dbReference type="ARBA" id="ARBA00009388"/>
    </source>
</evidence>
<feature type="domain" description="Peptidase M4 C-terminal" evidence="9">
    <location>
        <begin position="464"/>
        <end position="638"/>
    </location>
</feature>
<dbReference type="GO" id="GO:0004222">
    <property type="term" value="F:metalloendopeptidase activity"/>
    <property type="evidence" value="ECO:0007669"/>
    <property type="project" value="InterPro"/>
</dbReference>
<evidence type="ECO:0000259" key="10">
    <source>
        <dbReference type="Pfam" id="PF07504"/>
    </source>
</evidence>
<dbReference type="Pfam" id="PF02868">
    <property type="entry name" value="Peptidase_M4_C"/>
    <property type="match status" value="1"/>
</dbReference>
<dbReference type="PRINTS" id="PR00730">
    <property type="entry name" value="THERMOLYSIN"/>
</dbReference>
<sequence>MKLISGIFLLFSLALGGQSAVLSSIQELRIYSKSISSAKPFSVNYHTDGRVRHLSGNLVEQIHGGYDLTIHDFIRKYNHLFGIQDVAGQLNRISRHEDKHNMVHLVYQQYFNGLPVFYRFMKFHFDIQGHLGSVENDYYPEITIGTAPTLSEQDAIAIAKTRVAGSPVLKSSIRLGIHTYDREPSLVYEVQLGTVNDPVALLINAHSGIVEMEYPLAAHEGPAVGYGITNLGEEIPDLNIYEGAGFIQEYSVFDALCLDWCYELGDCDGQDYSDCELNIQQGACAEGYVEDCSGQCWSDEILLYLSWGLGNDRCETEFLPVDLPEDDQYCLVDESRPDLGRIFTFSSYLTNYENVGWVTSGVDSFTFSDDSLSYRSGTEAHHGIRRCIDYFKNVHDYNGVDGNGNPVMVIVDYNGWNATYNWILDKTDYGFGGYLPGYGTTTPWSADLGIVGHEFGHGITGHSSKLVYRNLSGALNESLSDMFGYIIKNHVYGSTSWLLGEDIFIEPEGKFIRDMSNPPNGNDPDHIDHAYFHSLTDNPNDNNDNGGVHTNSGIPNKVFYLLVEGGDHYGYHIEPLDTDFDSSLALAADIVFTWDTQYLSMWDDFSTARIKMLQVVSDLYPENTDIYLCVFHTWASVGLEPDVFVSGLPEQEYFAPGSGQFDIGVDLSEFDGLESAVSLILVPLSGDIQDTLDCILDDSTGLYKTTIMIPDNETALQVDLNVLDSTGQEYIYDGLKHFTTSGPVQVSEIQFINDTIPNPGDFLVTTLGLRNEGSETVTIDVMAYLHTNDDCIEYASTNLLHYGNIDPGSMHFPQGGLFSITIADSCVQGRDAEVVVEIGSQGHYFWADTIYIPVQEQLGIPGGSLLITEFNLHPAYPNPFNPVTTLRYQLPEDAMVNITIYDMMGRQVSTLVSSQQSTGYKSVQWNGTNDAGFPVSAGLYLYRIQAGEFRQTRKMVLLK</sequence>
<comment type="similarity">
    <text evidence="1">Belongs to the peptidase M4 family.</text>
</comment>
<dbReference type="InterPro" id="IPR011096">
    <property type="entry name" value="FTP_domain"/>
</dbReference>
<dbReference type="PANTHER" id="PTHR33794">
    <property type="entry name" value="BACILLOLYSIN"/>
    <property type="match status" value="1"/>
</dbReference>
<feature type="domain" description="FTP" evidence="10">
    <location>
        <begin position="90"/>
        <end position="137"/>
    </location>
</feature>
<evidence type="ECO:0000259" key="9">
    <source>
        <dbReference type="Pfam" id="PF02868"/>
    </source>
</evidence>
<dbReference type="InterPro" id="IPR013856">
    <property type="entry name" value="Peptidase_M4_domain"/>
</dbReference>
<dbReference type="GO" id="GO:0006508">
    <property type="term" value="P:proteolysis"/>
    <property type="evidence" value="ECO:0007669"/>
    <property type="project" value="UniProtKB-KW"/>
</dbReference>
<feature type="domain" description="FlgD/Vpr Ig-like" evidence="11">
    <location>
        <begin position="885"/>
        <end position="946"/>
    </location>
</feature>
<dbReference type="InterPro" id="IPR050728">
    <property type="entry name" value="Zinc_Metalloprotease_M4"/>
</dbReference>
<evidence type="ECO:0000256" key="3">
    <source>
        <dbReference type="ARBA" id="ARBA00022723"/>
    </source>
</evidence>
<dbReference type="InterPro" id="IPR026444">
    <property type="entry name" value="Secre_tail"/>
</dbReference>
<accession>A0A381WRU9</accession>
<dbReference type="Pfam" id="PF01447">
    <property type="entry name" value="Peptidase_M4"/>
    <property type="match status" value="1"/>
</dbReference>
<feature type="domain" description="Peptidase M4" evidence="8">
    <location>
        <begin position="325"/>
        <end position="460"/>
    </location>
</feature>
<evidence type="ECO:0000256" key="7">
    <source>
        <dbReference type="ARBA" id="ARBA00023049"/>
    </source>
</evidence>
<dbReference type="Gene3D" id="2.60.40.4070">
    <property type="match status" value="1"/>
</dbReference>
<name>A0A381WRU9_9ZZZZ</name>
<dbReference type="InterPro" id="IPR025965">
    <property type="entry name" value="FlgD/Vpr_Ig-like"/>
</dbReference>
<dbReference type="SUPFAM" id="SSF55486">
    <property type="entry name" value="Metalloproteases ('zincins'), catalytic domain"/>
    <property type="match status" value="1"/>
</dbReference>
<keyword evidence="3" id="KW-0479">Metal-binding</keyword>
<dbReference type="AlphaFoldDB" id="A0A381WRU9"/>
<evidence type="ECO:0000259" key="11">
    <source>
        <dbReference type="Pfam" id="PF13860"/>
    </source>
</evidence>
<dbReference type="PANTHER" id="PTHR33794:SF1">
    <property type="entry name" value="BACILLOLYSIN"/>
    <property type="match status" value="1"/>
</dbReference>
<evidence type="ECO:0000259" key="8">
    <source>
        <dbReference type="Pfam" id="PF01447"/>
    </source>
</evidence>
<dbReference type="GO" id="GO:0046872">
    <property type="term" value="F:metal ion binding"/>
    <property type="evidence" value="ECO:0007669"/>
    <property type="project" value="UniProtKB-KW"/>
</dbReference>
<dbReference type="NCBIfam" id="TIGR04183">
    <property type="entry name" value="Por_Secre_tail"/>
    <property type="match status" value="1"/>
</dbReference>
<dbReference type="EMBL" id="UINC01012522">
    <property type="protein sequence ID" value="SVA54643.1"/>
    <property type="molecule type" value="Genomic_DNA"/>
</dbReference>
<keyword evidence="4" id="KW-0732">Signal</keyword>
<evidence type="ECO:0000256" key="5">
    <source>
        <dbReference type="ARBA" id="ARBA00022801"/>
    </source>
</evidence>
<dbReference type="CDD" id="cd09597">
    <property type="entry name" value="M4_TLP"/>
    <property type="match status" value="1"/>
</dbReference>
<dbReference type="Pfam" id="PF07504">
    <property type="entry name" value="FTP"/>
    <property type="match status" value="1"/>
</dbReference>
<proteinExistence type="inferred from homology"/>
<dbReference type="Gene3D" id="1.10.390.10">
    <property type="entry name" value="Neutral Protease Domain 2"/>
    <property type="match status" value="1"/>
</dbReference>
<dbReference type="InterPro" id="IPR001570">
    <property type="entry name" value="Peptidase_M4_C_domain"/>
</dbReference>
<dbReference type="Pfam" id="PF13860">
    <property type="entry name" value="FlgD_ig"/>
    <property type="match status" value="1"/>
</dbReference>
<evidence type="ECO:0008006" key="13">
    <source>
        <dbReference type="Google" id="ProtNLM"/>
    </source>
</evidence>
<organism evidence="12">
    <name type="scientific">marine metagenome</name>
    <dbReference type="NCBI Taxonomy" id="408172"/>
    <lineage>
        <taxon>unclassified sequences</taxon>
        <taxon>metagenomes</taxon>
        <taxon>ecological metagenomes</taxon>
    </lineage>
</organism>
<keyword evidence="5" id="KW-0378">Hydrolase</keyword>
<dbReference type="InterPro" id="IPR027268">
    <property type="entry name" value="Peptidase_M4/M1_CTD_sf"/>
</dbReference>
<gene>
    <name evidence="12" type="ORF">METZ01_LOCUS107497</name>
</gene>
<evidence type="ECO:0000313" key="12">
    <source>
        <dbReference type="EMBL" id="SVA54643.1"/>
    </source>
</evidence>
<protein>
    <recommendedName>
        <fullName evidence="13">FlgD Ig-like domain-containing protein</fullName>
    </recommendedName>
</protein>